<dbReference type="SUPFAM" id="SSF69572">
    <property type="entry name" value="Activating enzymes of the ubiquitin-like proteins"/>
    <property type="match status" value="1"/>
</dbReference>
<dbReference type="GO" id="GO:0008641">
    <property type="term" value="F:ubiquitin-like modifier activating enzyme activity"/>
    <property type="evidence" value="ECO:0007669"/>
    <property type="project" value="InterPro"/>
</dbReference>
<feature type="domain" description="THIF-type NAD/FAD binding fold" evidence="1">
    <location>
        <begin position="310"/>
        <end position="445"/>
    </location>
</feature>
<dbReference type="Pfam" id="PF00899">
    <property type="entry name" value="ThiF"/>
    <property type="match status" value="1"/>
</dbReference>
<sequence length="574" mass="63399">MSHEVQAAQFQKQIEAVVHWLDGAGSEFLTRVGARSGSSHIWEFDLQHPVLRGYTRVKLVLPRGFPALPPRIMVNRALCLLLPHVEGPGLVCLGNRTANAYDEPVQAVRDVLGAFQIFLDKCRDIAWVTDEFEREALAYWNRFCTGGGDTSMRRRVSRLFNAFGRAHMVAEGRVASYLNGRIALACSSNVDPNFLAQRHKLAHKTMEIGRALFVPLPASICWTPSSWPRTFSELAQLVKESSDGAFNLGEWWAANPSQPPARYVILTAENAAYAYQLIEPVLRSCDGPKIVPREVTRMDPDWAIVRDQRLGGIEKRRKKRILLLGCGSLGAPLAIFLAKAGLQNLTLVDKEVLMPENVSRHPLGMRAVFHEKAAELAAQLNADIPGAVVKGHGAAAGDWILSECRPGAFDLVIDCTGEESVRTFLSQVRESIFRGTPIVHAWMEPFCAASHTVLVDSDTVWPKDDPVLQIHVAEWHEDTEIVLPACNSGFHEYGPADASQAAATTCECILRVLDDERGLRSMVWSTVRSSAFFESLGVRVVPGPLVPQSDDSFHSVRLTRELADVLSGRGRESC</sequence>
<dbReference type="Gene3D" id="3.40.50.720">
    <property type="entry name" value="NAD(P)-binding Rossmann-like Domain"/>
    <property type="match status" value="1"/>
</dbReference>
<name>A0A1H1I573_9BURK</name>
<evidence type="ECO:0000259" key="1">
    <source>
        <dbReference type="Pfam" id="PF00899"/>
    </source>
</evidence>
<dbReference type="InterPro" id="IPR035985">
    <property type="entry name" value="Ubiquitin-activating_enz"/>
</dbReference>
<dbReference type="InterPro" id="IPR000594">
    <property type="entry name" value="ThiF_NAD_FAD-bd"/>
</dbReference>
<dbReference type="AlphaFoldDB" id="A0A1H1I573"/>
<evidence type="ECO:0000313" key="2">
    <source>
        <dbReference type="EMBL" id="SDR32782.1"/>
    </source>
</evidence>
<proteinExistence type="predicted"/>
<dbReference type="EMBL" id="FNKP01000002">
    <property type="protein sequence ID" value="SDR32782.1"/>
    <property type="molecule type" value="Genomic_DNA"/>
</dbReference>
<dbReference type="OrthoDB" id="6172929at2"/>
<protein>
    <submittedName>
        <fullName evidence="2">Molybdopterin or thiamine biosynthesis adenylyltransferase</fullName>
    </submittedName>
</protein>
<dbReference type="Proteomes" id="UP000183487">
    <property type="component" value="Unassembled WGS sequence"/>
</dbReference>
<keyword evidence="2" id="KW-0548">Nucleotidyltransferase</keyword>
<keyword evidence="3" id="KW-1185">Reference proteome</keyword>
<evidence type="ECO:0000313" key="3">
    <source>
        <dbReference type="Proteomes" id="UP000183487"/>
    </source>
</evidence>
<keyword evidence="2" id="KW-0808">Transferase</keyword>
<gene>
    <name evidence="2" type="ORF">SAMN05443245_4675</name>
</gene>
<accession>A0A1H1I573</accession>
<organism evidence="2 3">
    <name type="scientific">Paraburkholderia fungorum</name>
    <dbReference type="NCBI Taxonomy" id="134537"/>
    <lineage>
        <taxon>Bacteria</taxon>
        <taxon>Pseudomonadati</taxon>
        <taxon>Pseudomonadota</taxon>
        <taxon>Betaproteobacteria</taxon>
        <taxon>Burkholderiales</taxon>
        <taxon>Burkholderiaceae</taxon>
        <taxon>Paraburkholderia</taxon>
    </lineage>
</organism>
<dbReference type="GO" id="GO:0016779">
    <property type="term" value="F:nucleotidyltransferase activity"/>
    <property type="evidence" value="ECO:0007669"/>
    <property type="project" value="UniProtKB-KW"/>
</dbReference>
<reference evidence="3" key="1">
    <citation type="submission" date="2016-10" db="EMBL/GenBank/DDBJ databases">
        <authorList>
            <person name="Varghese N."/>
        </authorList>
    </citation>
    <scope>NUCLEOTIDE SEQUENCE [LARGE SCALE GENOMIC DNA]</scope>
    <source>
        <strain evidence="3">GAS106B</strain>
    </source>
</reference>
<dbReference type="RefSeq" id="WP_074769034.1">
    <property type="nucleotide sequence ID" value="NZ_FNKP01000002.1"/>
</dbReference>